<feature type="compositionally biased region" description="Low complexity" evidence="2">
    <location>
        <begin position="548"/>
        <end position="559"/>
    </location>
</feature>
<dbReference type="InterPro" id="IPR029071">
    <property type="entry name" value="Ubiquitin-like_domsf"/>
</dbReference>
<dbReference type="Proteomes" id="UP001159405">
    <property type="component" value="Unassembled WGS sequence"/>
</dbReference>
<evidence type="ECO:0000313" key="5">
    <source>
        <dbReference type="Proteomes" id="UP001159405"/>
    </source>
</evidence>
<dbReference type="PROSITE" id="PS50053">
    <property type="entry name" value="UBIQUITIN_2"/>
    <property type="match status" value="1"/>
</dbReference>
<dbReference type="InterPro" id="IPR002110">
    <property type="entry name" value="Ankyrin_rpt"/>
</dbReference>
<feature type="region of interest" description="Disordered" evidence="2">
    <location>
        <begin position="500"/>
        <end position="559"/>
    </location>
</feature>
<feature type="region of interest" description="Disordered" evidence="2">
    <location>
        <begin position="388"/>
        <end position="437"/>
    </location>
</feature>
<evidence type="ECO:0000256" key="1">
    <source>
        <dbReference type="PROSITE-ProRule" id="PRU00023"/>
    </source>
</evidence>
<keyword evidence="5" id="KW-1185">Reference proteome</keyword>
<dbReference type="Gene3D" id="1.25.40.20">
    <property type="entry name" value="Ankyrin repeat-containing domain"/>
    <property type="match status" value="1"/>
</dbReference>
<dbReference type="InterPro" id="IPR039323">
    <property type="entry name" value="ANKRD_45/46/60"/>
</dbReference>
<dbReference type="InterPro" id="IPR000626">
    <property type="entry name" value="Ubiquitin-like_dom"/>
</dbReference>
<dbReference type="Gene3D" id="3.10.20.90">
    <property type="entry name" value="Phosphatidylinositol 3-kinase Catalytic Subunit, Chain A, domain 1"/>
    <property type="match status" value="1"/>
</dbReference>
<feature type="compositionally biased region" description="Low complexity" evidence="2">
    <location>
        <begin position="266"/>
        <end position="275"/>
    </location>
</feature>
<dbReference type="InterPro" id="IPR036770">
    <property type="entry name" value="Ankyrin_rpt-contain_sf"/>
</dbReference>
<evidence type="ECO:0000256" key="2">
    <source>
        <dbReference type="SAM" id="MobiDB-lite"/>
    </source>
</evidence>
<evidence type="ECO:0000259" key="3">
    <source>
        <dbReference type="PROSITE" id="PS50053"/>
    </source>
</evidence>
<comment type="caution">
    <text evidence="4">The sequence shown here is derived from an EMBL/GenBank/DDBJ whole genome shotgun (WGS) entry which is preliminary data.</text>
</comment>
<dbReference type="EMBL" id="CALNXK010000014">
    <property type="protein sequence ID" value="CAH3046515.1"/>
    <property type="molecule type" value="Genomic_DNA"/>
</dbReference>
<dbReference type="PANTHER" id="PTHR22677:SF4">
    <property type="entry name" value="USHER SYNDROME TYPE-1G PROTEIN-LIKE PROTEIN"/>
    <property type="match status" value="1"/>
</dbReference>
<proteinExistence type="predicted"/>
<accession>A0ABN8NA94</accession>
<protein>
    <recommendedName>
        <fullName evidence="3">Ubiquitin-like domain-containing protein</fullName>
    </recommendedName>
</protein>
<dbReference type="SUPFAM" id="SSF48403">
    <property type="entry name" value="Ankyrin repeat"/>
    <property type="match status" value="1"/>
</dbReference>
<keyword evidence="1" id="KW-0040">ANK repeat</keyword>
<dbReference type="PROSITE" id="PS50088">
    <property type="entry name" value="ANK_REPEAT"/>
    <property type="match status" value="1"/>
</dbReference>
<feature type="region of interest" description="Disordered" evidence="2">
    <location>
        <begin position="467"/>
        <end position="488"/>
    </location>
</feature>
<feature type="compositionally biased region" description="Basic and acidic residues" evidence="2">
    <location>
        <begin position="396"/>
        <end position="426"/>
    </location>
</feature>
<dbReference type="PROSITE" id="PS50297">
    <property type="entry name" value="ANK_REP_REGION"/>
    <property type="match status" value="1"/>
</dbReference>
<feature type="region of interest" description="Disordered" evidence="2">
    <location>
        <begin position="229"/>
        <end position="282"/>
    </location>
</feature>
<dbReference type="SUPFAM" id="SSF54236">
    <property type="entry name" value="Ubiquitin-like"/>
    <property type="match status" value="1"/>
</dbReference>
<dbReference type="Pfam" id="PF12796">
    <property type="entry name" value="Ank_2"/>
    <property type="match status" value="1"/>
</dbReference>
<name>A0ABN8NA94_9CNID</name>
<dbReference type="SMART" id="SM00248">
    <property type="entry name" value="ANK"/>
    <property type="match status" value="2"/>
</dbReference>
<evidence type="ECO:0000313" key="4">
    <source>
        <dbReference type="EMBL" id="CAH3046515.1"/>
    </source>
</evidence>
<gene>
    <name evidence="4" type="ORF">PLOB_00008129</name>
</gene>
<reference evidence="4 5" key="1">
    <citation type="submission" date="2022-05" db="EMBL/GenBank/DDBJ databases">
        <authorList>
            <consortium name="Genoscope - CEA"/>
            <person name="William W."/>
        </authorList>
    </citation>
    <scope>NUCLEOTIDE SEQUENCE [LARGE SCALE GENOMIC DNA]</scope>
</reference>
<feature type="domain" description="Ubiquitin-like" evidence="3">
    <location>
        <begin position="8"/>
        <end position="81"/>
    </location>
</feature>
<feature type="repeat" description="ANK" evidence="1">
    <location>
        <begin position="160"/>
        <end position="192"/>
    </location>
</feature>
<feature type="compositionally biased region" description="Basic and acidic residues" evidence="2">
    <location>
        <begin position="230"/>
        <end position="245"/>
    </location>
</feature>
<dbReference type="PANTHER" id="PTHR22677">
    <property type="entry name" value="ANKYRIN REPEAT DOMAIN-CONTAINING PROTEIN 60"/>
    <property type="match status" value="1"/>
</dbReference>
<sequence>MSVVQDNFQIFVALPTDDVFTVKGLSREMFVCELKSRIELKAGVPGGIFSLFFMNVELLDKETLKTYNLKHGCIVRVKIEQNWIGLFEACWRGDIYDVFENGVQFLDEKKFDGYYISLWNKLVIRRATLSLFIACHRGYLGLILELINRGATDINSKTIFGRSALHVAAYQGFVACVSLLLSEGAVCNQIDIQGKTPLALANENGHVYCERRLWLYQWSVQTFRQPSSRWSKESSESSESGERNGRYSQNFKQLPFTRRRPEEPDNNNNSIIDNNNEQETTAARLQLPRVIKDDGKRLTRRINSYEPPQVPFPTVQIAEKYRKEFQEYNDKTLHLPTQTQNGLKKKEFVEDQDIKVPAITTPLANEIELVGEINNNASESCVEDLKRQVESNTPSCEEKSDGKRYAEHQGQDNRVTEESKPQEQDSRPVSGRSNGIRKLDILMTESRVEKMKTVSSLYEQDKLHAWDKNESESELEPQQESTLINLRKEYSCKKPSQSYEDWLQMKQSQEKNRPSTAPTQKSRLGKSIDPESFKKWLNSKRHQRTHSNSESSSSNKKTFISSGGLTFERWLETKLSNRPFSAVNYVTESRDSTSGVTNKVRKQNVSGKPFEVWLAEEKTLEQSIHGGENHNEQDKNSSRSGKTFEVWLKEKHSQKQIELVQKITTEKEEQRLAEIDRLQKWLNPRYKTYEDWLALKNHQARFERLRTQSEPQKQQEDISEEEKQKDAKVVYDIWQTMKALHELSDEDRKYKEMKAKWAAKQRAKEQLRRLNVINKAKQFHLRSTSAPKS</sequence>
<organism evidence="4 5">
    <name type="scientific">Porites lobata</name>
    <dbReference type="NCBI Taxonomy" id="104759"/>
    <lineage>
        <taxon>Eukaryota</taxon>
        <taxon>Metazoa</taxon>
        <taxon>Cnidaria</taxon>
        <taxon>Anthozoa</taxon>
        <taxon>Hexacorallia</taxon>
        <taxon>Scleractinia</taxon>
        <taxon>Fungiina</taxon>
        <taxon>Poritidae</taxon>
        <taxon>Porites</taxon>
    </lineage>
</organism>